<dbReference type="EMBL" id="JANAKD010000422">
    <property type="protein sequence ID" value="KAJ3494039.1"/>
    <property type="molecule type" value="Genomic_DNA"/>
</dbReference>
<comment type="caution">
    <text evidence="1">The sequence shown here is derived from an EMBL/GenBank/DDBJ whole genome shotgun (WGS) entry which is preliminary data.</text>
</comment>
<protein>
    <submittedName>
        <fullName evidence="1">Uncharacterized protein</fullName>
    </submittedName>
</protein>
<gene>
    <name evidence="1" type="ORF">NLG97_g4340</name>
</gene>
<evidence type="ECO:0000313" key="2">
    <source>
        <dbReference type="Proteomes" id="UP001148737"/>
    </source>
</evidence>
<reference evidence="1" key="1">
    <citation type="submission" date="2022-07" db="EMBL/GenBank/DDBJ databases">
        <title>Genome Sequence of Lecanicillium saksenae.</title>
        <authorList>
            <person name="Buettner E."/>
        </authorList>
    </citation>
    <scope>NUCLEOTIDE SEQUENCE</scope>
    <source>
        <strain evidence="1">VT-O1</strain>
    </source>
</reference>
<proteinExistence type="predicted"/>
<dbReference type="Proteomes" id="UP001148737">
    <property type="component" value="Unassembled WGS sequence"/>
</dbReference>
<organism evidence="1 2">
    <name type="scientific">Lecanicillium saksenae</name>
    <dbReference type="NCBI Taxonomy" id="468837"/>
    <lineage>
        <taxon>Eukaryota</taxon>
        <taxon>Fungi</taxon>
        <taxon>Dikarya</taxon>
        <taxon>Ascomycota</taxon>
        <taxon>Pezizomycotina</taxon>
        <taxon>Sordariomycetes</taxon>
        <taxon>Hypocreomycetidae</taxon>
        <taxon>Hypocreales</taxon>
        <taxon>Cordycipitaceae</taxon>
        <taxon>Lecanicillium</taxon>
    </lineage>
</organism>
<keyword evidence="2" id="KW-1185">Reference proteome</keyword>
<name>A0ACC1QX93_9HYPO</name>
<evidence type="ECO:0000313" key="1">
    <source>
        <dbReference type="EMBL" id="KAJ3494039.1"/>
    </source>
</evidence>
<sequence length="1392" mass="151983">MGFTDPFPLFVKGAPVNFDFSLQFQNAVFSIVPSGLLLLLAPARYYLLQGQPKKIGGDMLMRSKLMVIFVLGGLRLAELVLASKQSHEMTPLAVSAATVSLASVVFMSILSPAEHAKSLRPSAVLTLYLLVSCVCDAVRTRSLWLAGNTSVAGIFLAAALVQVVLFTLESWGKREFALANMDYSPEAYAGFIDRLFFWWANGILRTGYKSVLVLEDLYQIEASLDANNTSIDFQREWKKVTLGFGLFSANRSYEGDKSNLWFSQRWTFLRVHNPETAWNAISLALEFAQPLLLTRTLAFLQDKASDNIGYGLIAAYGLLYVALALLRIATMTQNARVRVHMRGMLVSEIYDKALMIDLSSPSDFATATLMSTDVDRFSDCFDLINLIWSSIVQVALAVWLLDRQIGLICLVPIGVCLFITTITMKLSGLAGPRQAAWMGAITARISFTAEFLGILKVAKLTGLSATLAQRVQSPRNDEIRLGNHSRRLLCIIVTLAFSPDFLAPGVTFLAFFGLAASQHKEINVSTIFTALSLIMLMTSPLNSVIQNSPDIPASLACGSRIQHFLSSKSRSDTRKTPSGLQGQVRKDSESSLSINSSRPTGSNDVIVLLANTSFGWIGTDSTKNTALTGINLQFSKGGLHVVTGPIASGKSTLLKGLLGEAAQFEGITHVNETELAFCDQNVWLQNGTVRDNIIAYSKYDAKLYAAVVRAVSLVHDFNSWPLGDLTVVGSNGLALSGGQKRRIALARSLLACQKLYVLDDVFDGLDAATEARVAHNLFGVNGVLRSPDITSIVATHSRTVMAMAQTYIDESATNIADISNAEDKKMEAVPEGIAANSEDDLRKSGDWNMYAYYFAHAGRLSTIGFFILQIIAGFFLTFPSVWLKIWTEAPQTSETNNAKFVSIYFVLQLMAVVSVCLLCFARLSYLTETDVGVILNRFSQDIEMVDDHFPMALFNFCAGAVMSIGQMVLMAISTWYVAIGYPIITAFVFIIQRIYLRTSRQMRHLSLEAKAPIYTQFLETVQGLASIRAFGWTRQSKEEVMKRLNRSQQAAYLLPMIQLWLAVVLDLMVAGIAALVVGISVAMKHSVSIGFTAVALVSLINFGNMVKTLILSWTSTETSLGALVRIKGFTEQCKPENESEIAPIDPGTAWPQSGNIALRQYSATYKESAPNALQNVSLSIPAGAKVAVCGRTGSGKSTLITSLLRFVRVTSGSIEVDGVDLDTVDRDTVRSRFVVVSQDVCLVKLSIRFNIDPHDEHTDEEIGGAIDRVGLSEAVGRLGGLDTELSTDSLSHGQKQLLGLARASLKPGKIVILDEATSGVDGETEKAMQAVIDKEFDGRTILAVTHHLQTIEDYDIVILMKSGVLEDMGKPGELLARNAGFREMYARSVETH</sequence>
<accession>A0ACC1QX93</accession>